<dbReference type="RefSeq" id="XP_060668042.1">
    <property type="nucleotide sequence ID" value="XM_060812059.1"/>
</dbReference>
<dbReference type="Proteomes" id="UP001652623">
    <property type="component" value="Chromosome 10"/>
</dbReference>
<sequence>MMSNQGFGEFDKLQLQTPKPAAKCYWDRICWRECTCSIVVKWIPRSDSGLARQLFGPRGNFLKRAAILYISEKGSINDPGKEVKLGGRPAAEHLNELFMLMIQG</sequence>
<organism evidence="1 2">
    <name type="scientific">Ziziphus jujuba</name>
    <name type="common">Chinese jujube</name>
    <name type="synonym">Ziziphus sativa</name>
    <dbReference type="NCBI Taxonomy" id="326968"/>
    <lineage>
        <taxon>Eukaryota</taxon>
        <taxon>Viridiplantae</taxon>
        <taxon>Streptophyta</taxon>
        <taxon>Embryophyta</taxon>
        <taxon>Tracheophyta</taxon>
        <taxon>Spermatophyta</taxon>
        <taxon>Magnoliopsida</taxon>
        <taxon>eudicotyledons</taxon>
        <taxon>Gunneridae</taxon>
        <taxon>Pentapetalae</taxon>
        <taxon>rosids</taxon>
        <taxon>fabids</taxon>
        <taxon>Rosales</taxon>
        <taxon>Rhamnaceae</taxon>
        <taxon>Paliureae</taxon>
        <taxon>Ziziphus</taxon>
    </lineage>
</organism>
<evidence type="ECO:0000313" key="1">
    <source>
        <dbReference type="Proteomes" id="UP001652623"/>
    </source>
</evidence>
<name>A0ABM3ZU82_ZIZJJ</name>
<proteinExistence type="predicted"/>
<protein>
    <submittedName>
        <fullName evidence="2">KH domain-containing protein At2g38610-like</fullName>
    </submittedName>
</protein>
<evidence type="ECO:0000313" key="2">
    <source>
        <dbReference type="RefSeq" id="XP_060668042.1"/>
    </source>
</evidence>
<reference evidence="2" key="1">
    <citation type="submission" date="2025-08" db="UniProtKB">
        <authorList>
            <consortium name="RefSeq"/>
        </authorList>
    </citation>
    <scope>IDENTIFICATION</scope>
    <source>
        <tissue evidence="2">Seedling</tissue>
    </source>
</reference>
<accession>A0ABM3ZU82</accession>
<gene>
    <name evidence="2" type="primary">LOC132799123</name>
</gene>
<dbReference type="GeneID" id="132799123"/>
<keyword evidence="1" id="KW-1185">Reference proteome</keyword>